<dbReference type="Proteomes" id="UP000322981">
    <property type="component" value="Unassembled WGS sequence"/>
</dbReference>
<organism evidence="5 6">
    <name type="scientific">Thiohalocapsa marina</name>
    <dbReference type="NCBI Taxonomy" id="424902"/>
    <lineage>
        <taxon>Bacteria</taxon>
        <taxon>Pseudomonadati</taxon>
        <taxon>Pseudomonadota</taxon>
        <taxon>Gammaproteobacteria</taxon>
        <taxon>Chromatiales</taxon>
        <taxon>Chromatiaceae</taxon>
        <taxon>Thiohalocapsa</taxon>
    </lineage>
</organism>
<dbReference type="SUPFAM" id="SSF55073">
    <property type="entry name" value="Nucleotide cyclase"/>
    <property type="match status" value="1"/>
</dbReference>
<keyword evidence="1 2" id="KW-0597">Phosphoprotein</keyword>
<dbReference type="GO" id="GO:0000160">
    <property type="term" value="P:phosphorelay signal transduction system"/>
    <property type="evidence" value="ECO:0007669"/>
    <property type="project" value="InterPro"/>
</dbReference>
<dbReference type="OrthoDB" id="9812260at2"/>
<dbReference type="PANTHER" id="PTHR44591">
    <property type="entry name" value="STRESS RESPONSE REGULATOR PROTEIN 1"/>
    <property type="match status" value="1"/>
</dbReference>
<feature type="modified residue" description="4-aspartylphosphate" evidence="2">
    <location>
        <position position="72"/>
    </location>
</feature>
<dbReference type="AlphaFoldDB" id="A0A5M8FKU6"/>
<evidence type="ECO:0000313" key="6">
    <source>
        <dbReference type="Proteomes" id="UP000322981"/>
    </source>
</evidence>
<comment type="caution">
    <text evidence="5">The sequence shown here is derived from an EMBL/GenBank/DDBJ whole genome shotgun (WGS) entry which is preliminary data.</text>
</comment>
<dbReference type="InterPro" id="IPR043128">
    <property type="entry name" value="Rev_trsase/Diguanyl_cyclase"/>
</dbReference>
<dbReference type="SUPFAM" id="SSF52172">
    <property type="entry name" value="CheY-like"/>
    <property type="match status" value="1"/>
</dbReference>
<evidence type="ECO:0000259" key="3">
    <source>
        <dbReference type="PROSITE" id="PS50110"/>
    </source>
</evidence>
<name>A0A5M8FKU6_9GAMM</name>
<reference evidence="5 6" key="1">
    <citation type="submission" date="2019-09" db="EMBL/GenBank/DDBJ databases">
        <title>Whole-genome sequence of the purple sulfur bacterium Thiohalocapsa marina DSM 19078.</title>
        <authorList>
            <person name="Kyndt J.A."/>
            <person name="Meyer T.E."/>
        </authorList>
    </citation>
    <scope>NUCLEOTIDE SEQUENCE [LARGE SCALE GENOMIC DNA]</scope>
    <source>
        <strain evidence="5 6">DSM 19078</strain>
    </source>
</reference>
<sequence length="337" mass="36186">MPESEKAKLEAAKSESAQPARPRVLIVDDRAANIQIMAKALAPEFGAEFALSGEQALDKLAVGDLPDLILLDVLMPDMDGYEVCRKLKAEPRTQDIPVIFITAGKDLESDMGAVLALLAGAVDFIHKPVNPQVLRQRVRTHVLLRKREQALQQLREDMAELACHDTITGLPNRPLLLDRLQQREQHGATVDTLLFIHLYELAHVRASLGPQAAEALLQAVAERVRGCMHPQALLARYADGQFVLALDDADRATATALAESIASALGTPYALDERQLSAGASIGVVPADAGNLPIETRLDRAGRALRRIPPADAGGVHLLDMIDDAAAGTGEASSVRA</sequence>
<dbReference type="CDD" id="cd01949">
    <property type="entry name" value="GGDEF"/>
    <property type="match status" value="1"/>
</dbReference>
<dbReference type="InterPro" id="IPR011006">
    <property type="entry name" value="CheY-like_superfamily"/>
</dbReference>
<dbReference type="InterPro" id="IPR000160">
    <property type="entry name" value="GGDEF_dom"/>
</dbReference>
<dbReference type="InterPro" id="IPR001789">
    <property type="entry name" value="Sig_transdc_resp-reg_receiver"/>
</dbReference>
<proteinExistence type="predicted"/>
<dbReference type="PANTHER" id="PTHR44591:SF3">
    <property type="entry name" value="RESPONSE REGULATORY DOMAIN-CONTAINING PROTEIN"/>
    <property type="match status" value="1"/>
</dbReference>
<dbReference type="Gene3D" id="3.40.50.2300">
    <property type="match status" value="1"/>
</dbReference>
<dbReference type="PROSITE" id="PS50887">
    <property type="entry name" value="GGDEF"/>
    <property type="match status" value="1"/>
</dbReference>
<evidence type="ECO:0000256" key="1">
    <source>
        <dbReference type="ARBA" id="ARBA00022553"/>
    </source>
</evidence>
<dbReference type="NCBIfam" id="TIGR00254">
    <property type="entry name" value="GGDEF"/>
    <property type="match status" value="1"/>
</dbReference>
<accession>A0A5M8FKU6</accession>
<dbReference type="SMART" id="SM00448">
    <property type="entry name" value="REC"/>
    <property type="match status" value="1"/>
</dbReference>
<dbReference type="InterPro" id="IPR050595">
    <property type="entry name" value="Bact_response_regulator"/>
</dbReference>
<dbReference type="Pfam" id="PF00072">
    <property type="entry name" value="Response_reg"/>
    <property type="match status" value="1"/>
</dbReference>
<dbReference type="EMBL" id="VWXX01000037">
    <property type="protein sequence ID" value="KAA6183055.1"/>
    <property type="molecule type" value="Genomic_DNA"/>
</dbReference>
<dbReference type="SMART" id="SM00267">
    <property type="entry name" value="GGDEF"/>
    <property type="match status" value="1"/>
</dbReference>
<dbReference type="InterPro" id="IPR029787">
    <property type="entry name" value="Nucleotide_cyclase"/>
</dbReference>
<dbReference type="RefSeq" id="WP_150094539.1">
    <property type="nucleotide sequence ID" value="NZ_JBFUOH010000082.1"/>
</dbReference>
<feature type="domain" description="GGDEF" evidence="4">
    <location>
        <begin position="189"/>
        <end position="324"/>
    </location>
</feature>
<protein>
    <submittedName>
        <fullName evidence="5">Response regulator</fullName>
    </submittedName>
</protein>
<keyword evidence="6" id="KW-1185">Reference proteome</keyword>
<evidence type="ECO:0000259" key="4">
    <source>
        <dbReference type="PROSITE" id="PS50887"/>
    </source>
</evidence>
<gene>
    <name evidence="5" type="ORF">F2Q65_16675</name>
</gene>
<dbReference type="PROSITE" id="PS50110">
    <property type="entry name" value="RESPONSE_REGULATORY"/>
    <property type="match status" value="1"/>
</dbReference>
<evidence type="ECO:0000256" key="2">
    <source>
        <dbReference type="PROSITE-ProRule" id="PRU00169"/>
    </source>
</evidence>
<dbReference type="Gene3D" id="3.30.70.270">
    <property type="match status" value="1"/>
</dbReference>
<dbReference type="Pfam" id="PF00990">
    <property type="entry name" value="GGDEF"/>
    <property type="match status" value="1"/>
</dbReference>
<evidence type="ECO:0000313" key="5">
    <source>
        <dbReference type="EMBL" id="KAA6183055.1"/>
    </source>
</evidence>
<feature type="domain" description="Response regulatory" evidence="3">
    <location>
        <begin position="23"/>
        <end position="142"/>
    </location>
</feature>